<evidence type="ECO:0000256" key="2">
    <source>
        <dbReference type="ARBA" id="ARBA00023125"/>
    </source>
</evidence>
<evidence type="ECO:0000259" key="5">
    <source>
        <dbReference type="PROSITE" id="PS01124"/>
    </source>
</evidence>
<feature type="transmembrane region" description="Helical" evidence="4">
    <location>
        <begin position="121"/>
        <end position="143"/>
    </location>
</feature>
<name>H0HZT0_9HYPH</name>
<dbReference type="SUPFAM" id="SSF46689">
    <property type="entry name" value="Homeodomain-like"/>
    <property type="match status" value="1"/>
</dbReference>
<keyword evidence="7" id="KW-1185">Reference proteome</keyword>
<reference evidence="6 7" key="1">
    <citation type="journal article" date="2012" name="J. Bacteriol.">
        <title>Draft Genome Sequence of Mesorhizobium alhagi CCNWXJ12-2T, a Novel Salt-Resistant Species Isolated from the Desert of Northwestern China.</title>
        <authorList>
            <person name="Zhou M."/>
            <person name="Chen W."/>
            <person name="Chen H."/>
            <person name="Wei G."/>
        </authorList>
    </citation>
    <scope>NUCLEOTIDE SEQUENCE [LARGE SCALE GENOMIC DNA]</scope>
    <source>
        <strain evidence="6 7">CCNWXJ12-2</strain>
    </source>
</reference>
<dbReference type="PROSITE" id="PS00041">
    <property type="entry name" value="HTH_ARAC_FAMILY_1"/>
    <property type="match status" value="1"/>
</dbReference>
<keyword evidence="3" id="KW-0804">Transcription</keyword>
<keyword evidence="4" id="KW-0472">Membrane</keyword>
<organism evidence="6 7">
    <name type="scientific">Mesorhizobium alhagi CCNWXJ12-2</name>
    <dbReference type="NCBI Taxonomy" id="1107882"/>
    <lineage>
        <taxon>Bacteria</taxon>
        <taxon>Pseudomonadati</taxon>
        <taxon>Pseudomonadota</taxon>
        <taxon>Alphaproteobacteria</taxon>
        <taxon>Hyphomicrobiales</taxon>
        <taxon>Phyllobacteriaceae</taxon>
        <taxon>Allomesorhizobium</taxon>
    </lineage>
</organism>
<dbReference type="PRINTS" id="PR00032">
    <property type="entry name" value="HTHARAC"/>
</dbReference>
<dbReference type="InterPro" id="IPR009057">
    <property type="entry name" value="Homeodomain-like_sf"/>
</dbReference>
<evidence type="ECO:0000256" key="1">
    <source>
        <dbReference type="ARBA" id="ARBA00023015"/>
    </source>
</evidence>
<sequence>MISEPLDTAEIMLRAGAAALNMLMMVQFARLRPLRFVTAAGALFCLGIASYTFVSDPSPGYPGGALVVMAVLTPVFFWWFGIALFRDSFEWRHIYFVPLVLLLAFYALRLGGGPYRVAGALLHQATVILLLIHIFSLAILDFRNDLVDARRRFRVAITLILPLVGITIAGVETYALYGALPVWLGPLHALMLFALSFLFALWLTATKPELFALNAEAPQPKSDLLTPAELIELERLKSAVCNGACLEPEMSLSTLATKVAIPEHRLRRLIAKGLGYRNFAAFLNAHRVEEAKRRLADPARSREQIVSIAFGVGYASLAPFNRAFRQLTGKTPSEYRSQALSRMIDSGKN</sequence>
<keyword evidence="2" id="KW-0238">DNA-binding</keyword>
<evidence type="ECO:0000313" key="7">
    <source>
        <dbReference type="Proteomes" id="UP000003250"/>
    </source>
</evidence>
<dbReference type="PROSITE" id="PS01124">
    <property type="entry name" value="HTH_ARAC_FAMILY_2"/>
    <property type="match status" value="1"/>
</dbReference>
<dbReference type="Gene3D" id="1.10.10.60">
    <property type="entry name" value="Homeodomain-like"/>
    <property type="match status" value="1"/>
</dbReference>
<feature type="transmembrane region" description="Helical" evidence="4">
    <location>
        <begin position="94"/>
        <end position="115"/>
    </location>
</feature>
<feature type="transmembrane region" description="Helical" evidence="4">
    <location>
        <begin position="36"/>
        <end position="54"/>
    </location>
</feature>
<evidence type="ECO:0000256" key="4">
    <source>
        <dbReference type="SAM" id="Phobius"/>
    </source>
</evidence>
<evidence type="ECO:0000256" key="3">
    <source>
        <dbReference type="ARBA" id="ARBA00023163"/>
    </source>
</evidence>
<dbReference type="GO" id="GO:0043565">
    <property type="term" value="F:sequence-specific DNA binding"/>
    <property type="evidence" value="ECO:0007669"/>
    <property type="project" value="InterPro"/>
</dbReference>
<keyword evidence="4" id="KW-1133">Transmembrane helix</keyword>
<feature type="domain" description="HTH araC/xylS-type" evidence="5">
    <location>
        <begin position="234"/>
        <end position="338"/>
    </location>
</feature>
<feature type="transmembrane region" description="Helical" evidence="4">
    <location>
        <begin position="60"/>
        <end position="82"/>
    </location>
</feature>
<keyword evidence="4" id="KW-0812">Transmembrane</keyword>
<gene>
    <name evidence="6" type="ORF">MAXJ12_28583</name>
</gene>
<evidence type="ECO:0000313" key="6">
    <source>
        <dbReference type="EMBL" id="EHK53783.1"/>
    </source>
</evidence>
<dbReference type="Proteomes" id="UP000003250">
    <property type="component" value="Unassembled WGS sequence"/>
</dbReference>
<dbReference type="InterPro" id="IPR020449">
    <property type="entry name" value="Tscrpt_reg_AraC-type_HTH"/>
</dbReference>
<dbReference type="GO" id="GO:0003700">
    <property type="term" value="F:DNA-binding transcription factor activity"/>
    <property type="evidence" value="ECO:0007669"/>
    <property type="project" value="InterPro"/>
</dbReference>
<dbReference type="SMART" id="SM00342">
    <property type="entry name" value="HTH_ARAC"/>
    <property type="match status" value="1"/>
</dbReference>
<dbReference type="PANTHER" id="PTHR43280">
    <property type="entry name" value="ARAC-FAMILY TRANSCRIPTIONAL REGULATOR"/>
    <property type="match status" value="1"/>
</dbReference>
<accession>H0HZT0</accession>
<dbReference type="InterPro" id="IPR018060">
    <property type="entry name" value="HTH_AraC"/>
</dbReference>
<proteinExistence type="predicted"/>
<dbReference type="InterPro" id="IPR018062">
    <property type="entry name" value="HTH_AraC-typ_CS"/>
</dbReference>
<keyword evidence="1" id="KW-0805">Transcription regulation</keyword>
<feature type="transmembrane region" description="Helical" evidence="4">
    <location>
        <begin position="155"/>
        <end position="177"/>
    </location>
</feature>
<dbReference type="AlphaFoldDB" id="H0HZT0"/>
<dbReference type="PANTHER" id="PTHR43280:SF29">
    <property type="entry name" value="ARAC-FAMILY TRANSCRIPTIONAL REGULATOR"/>
    <property type="match status" value="1"/>
</dbReference>
<dbReference type="PATRIC" id="fig|1107882.3.peg.5533"/>
<dbReference type="Pfam" id="PF12833">
    <property type="entry name" value="HTH_18"/>
    <property type="match status" value="1"/>
</dbReference>
<protein>
    <submittedName>
        <fullName evidence="6">AraC family transcriptional regulator</fullName>
    </submittedName>
</protein>
<dbReference type="EMBL" id="AHAM01000255">
    <property type="protein sequence ID" value="EHK53783.1"/>
    <property type="molecule type" value="Genomic_DNA"/>
</dbReference>
<feature type="transmembrane region" description="Helical" evidence="4">
    <location>
        <begin position="183"/>
        <end position="203"/>
    </location>
</feature>